<proteinExistence type="inferred from homology"/>
<reference evidence="9 10" key="1">
    <citation type="submission" date="2014-08" db="EMBL/GenBank/DDBJ databases">
        <title>Porphyromonas canoris strain:OH2762 Genome sequencing.</title>
        <authorList>
            <person name="Wallis C."/>
            <person name="Deusch O."/>
            <person name="O'Flynn C."/>
            <person name="Davis I."/>
            <person name="Jospin G."/>
            <person name="Darling A.E."/>
            <person name="Coil D.A."/>
            <person name="Alexiev A."/>
            <person name="Horsfall A."/>
            <person name="Kirkwood N."/>
            <person name="Harris S."/>
            <person name="Eisen J.A."/>
        </authorList>
    </citation>
    <scope>NUCLEOTIDE SEQUENCE [LARGE SCALE GENOMIC DNA]</scope>
    <source>
        <strain evidence="10">COT-108 OH2762</strain>
    </source>
</reference>
<dbReference type="Gene3D" id="3.30.420.40">
    <property type="match status" value="1"/>
</dbReference>
<dbReference type="NCBIfam" id="TIGR01174">
    <property type="entry name" value="ftsA"/>
    <property type="match status" value="1"/>
</dbReference>
<dbReference type="InterPro" id="IPR050696">
    <property type="entry name" value="FtsA/MreB"/>
</dbReference>
<comment type="subunit">
    <text evidence="5">Self-interacts. Interacts with FtsZ.</text>
</comment>
<dbReference type="PANTHER" id="PTHR32432:SF4">
    <property type="entry name" value="CELL DIVISION PROTEIN FTSA"/>
    <property type="match status" value="1"/>
</dbReference>
<dbReference type="Proteomes" id="UP000030101">
    <property type="component" value="Unassembled WGS sequence"/>
</dbReference>
<accession>A0ABR4XJT1</accession>
<dbReference type="SUPFAM" id="SSF53067">
    <property type="entry name" value="Actin-like ATPase domain"/>
    <property type="match status" value="2"/>
</dbReference>
<keyword evidence="4 5" id="KW-0131">Cell cycle</keyword>
<comment type="function">
    <text evidence="5 6">Cell division protein that is involved in the assembly of the Z ring. May serve as a membrane anchor for the Z ring.</text>
</comment>
<gene>
    <name evidence="5" type="primary">ftsA</name>
    <name evidence="9" type="ORF">HQ43_07745</name>
</gene>
<comment type="caution">
    <text evidence="9">The sequence shown here is derived from an EMBL/GenBank/DDBJ whole genome shotgun (WGS) entry which is preliminary data.</text>
</comment>
<dbReference type="PIRSF" id="PIRSF003101">
    <property type="entry name" value="FtsA"/>
    <property type="match status" value="1"/>
</dbReference>
<dbReference type="InterPro" id="IPR043129">
    <property type="entry name" value="ATPase_NBD"/>
</dbReference>
<evidence type="ECO:0000313" key="10">
    <source>
        <dbReference type="Proteomes" id="UP000030101"/>
    </source>
</evidence>
<dbReference type="SMART" id="SM00842">
    <property type="entry name" value="FtsA"/>
    <property type="match status" value="1"/>
</dbReference>
<evidence type="ECO:0000313" key="9">
    <source>
        <dbReference type="EMBL" id="KGN91944.1"/>
    </source>
</evidence>
<evidence type="ECO:0000256" key="2">
    <source>
        <dbReference type="ARBA" id="ARBA00022618"/>
    </source>
</evidence>
<evidence type="ECO:0000256" key="6">
    <source>
        <dbReference type="PIRNR" id="PIRNR003101"/>
    </source>
</evidence>
<comment type="subcellular location">
    <subcellularLocation>
        <location evidence="5">Cell membrane</location>
        <topology evidence="5">Peripheral membrane protein</topology>
        <orientation evidence="5">Cytoplasmic side</orientation>
    </subcellularLocation>
    <text evidence="5">Localizes to the Z ring in an FtsZ-dependent manner. Targeted to the membrane through a conserved C-terminal amphipathic helix.</text>
</comment>
<name>A0ABR4XJT1_9PORP</name>
<evidence type="ECO:0000256" key="3">
    <source>
        <dbReference type="ARBA" id="ARBA00023136"/>
    </source>
</evidence>
<dbReference type="PANTHER" id="PTHR32432">
    <property type="entry name" value="CELL DIVISION PROTEIN FTSA-RELATED"/>
    <property type="match status" value="1"/>
</dbReference>
<dbReference type="EMBL" id="JQZV01000013">
    <property type="protein sequence ID" value="KGN91944.1"/>
    <property type="molecule type" value="Genomic_DNA"/>
</dbReference>
<organism evidence="9 10">
    <name type="scientific">Porphyromonas canoris</name>
    <dbReference type="NCBI Taxonomy" id="36875"/>
    <lineage>
        <taxon>Bacteria</taxon>
        <taxon>Pseudomonadati</taxon>
        <taxon>Bacteroidota</taxon>
        <taxon>Bacteroidia</taxon>
        <taxon>Bacteroidales</taxon>
        <taxon>Porphyromonadaceae</taxon>
        <taxon>Porphyromonas</taxon>
    </lineage>
</organism>
<protein>
    <recommendedName>
        <fullName evidence="5 6">Cell division protein FtsA</fullName>
    </recommendedName>
</protein>
<feature type="compositionally biased region" description="Acidic residues" evidence="7">
    <location>
        <begin position="434"/>
        <end position="444"/>
    </location>
</feature>
<keyword evidence="3 5" id="KW-0472">Membrane</keyword>
<evidence type="ECO:0000259" key="8">
    <source>
        <dbReference type="SMART" id="SM00842"/>
    </source>
</evidence>
<feature type="region of interest" description="Disordered" evidence="7">
    <location>
        <begin position="403"/>
        <end position="482"/>
    </location>
</feature>
<keyword evidence="2 5" id="KW-0132">Cell division</keyword>
<dbReference type="Pfam" id="PF02491">
    <property type="entry name" value="SHS2_FTSA"/>
    <property type="match status" value="1"/>
</dbReference>
<evidence type="ECO:0000256" key="4">
    <source>
        <dbReference type="ARBA" id="ARBA00023306"/>
    </source>
</evidence>
<dbReference type="InterPro" id="IPR003494">
    <property type="entry name" value="SHS2_FtsA"/>
</dbReference>
<evidence type="ECO:0000256" key="7">
    <source>
        <dbReference type="SAM" id="MobiDB-lite"/>
    </source>
</evidence>
<dbReference type="RefSeq" id="WP_036791673.1">
    <property type="nucleotide sequence ID" value="NZ_JQZV01000013.1"/>
</dbReference>
<dbReference type="InterPro" id="IPR020823">
    <property type="entry name" value="Cell_div_FtsA"/>
</dbReference>
<feature type="domain" description="SHS2" evidence="8">
    <location>
        <begin position="8"/>
        <end position="198"/>
    </location>
</feature>
<keyword evidence="10" id="KW-1185">Reference proteome</keyword>
<evidence type="ECO:0000256" key="5">
    <source>
        <dbReference type="HAMAP-Rule" id="MF_02033"/>
    </source>
</evidence>
<evidence type="ECO:0000256" key="1">
    <source>
        <dbReference type="ARBA" id="ARBA00022475"/>
    </source>
</evidence>
<keyword evidence="1 5" id="KW-1003">Cell membrane</keyword>
<dbReference type="Pfam" id="PF14450">
    <property type="entry name" value="FtsA"/>
    <property type="match status" value="1"/>
</dbReference>
<dbReference type="HAMAP" id="MF_02033">
    <property type="entry name" value="FtsA"/>
    <property type="match status" value="1"/>
</dbReference>
<sequence length="482" mass="53294">MENKNITVAVIDFGSSSIKGAIATKRFEGGAYTINILANAEEPTDGCILRGTIFNLETTALKVQSLLNTLERLTGKKVSRVYAGIGGQSLRTAQHLESLTFDSPHEITDEDVEQLRQQASSFELTGYELLMIESPEYYVNSQYTSDPVGVQAMKLDARFRLLLAKPQKKHNLISVLTNKLPYEICNIEISPLILSDIFLTNDNKKLGCVLIDLGGGSTTICVYKNGLLQGVRVIPLGGQNITQDITSLHITPSEAERVKCSVGTCQPVYGDKTFVEVNTRDKLSTKQISKYEIDKYIEARTQEIVDNIRYHLWEMINKGEIGGDIIITGGASQLTGLTKMLSDALGANVHEASTLSQHLQVSPANRAYIAKPHLHLLYALISKAYEECIEPRPVAKPTEIKEVAVEPQGAQEKEEPEESYATETTPQAQKIEFDEPIEEIEPEPEPTRDTTSSAQKQKKKGGFMGWAKSFMDIITPPDETEN</sequence>
<comment type="similarity">
    <text evidence="5 6">Belongs to the FtsA/MreB family.</text>
</comment>